<dbReference type="InterPro" id="IPR007497">
    <property type="entry name" value="SIMPL/DUF541"/>
</dbReference>
<name>A0ABW4S496_9RHOB</name>
<accession>A0ABW4S496</accession>
<evidence type="ECO:0000313" key="2">
    <source>
        <dbReference type="Proteomes" id="UP001597353"/>
    </source>
</evidence>
<dbReference type="Gene3D" id="3.30.110.170">
    <property type="entry name" value="Protein of unknown function (DUF541), domain 1"/>
    <property type="match status" value="1"/>
</dbReference>
<dbReference type="Gene3D" id="3.30.70.2970">
    <property type="entry name" value="Protein of unknown function (DUF541), domain 2"/>
    <property type="match status" value="1"/>
</dbReference>
<proteinExistence type="predicted"/>
<organism evidence="1 2">
    <name type="scientific">Halodurantibacterium flavum</name>
    <dbReference type="NCBI Taxonomy" id="1382802"/>
    <lineage>
        <taxon>Bacteria</taxon>
        <taxon>Pseudomonadati</taxon>
        <taxon>Pseudomonadota</taxon>
        <taxon>Alphaproteobacteria</taxon>
        <taxon>Rhodobacterales</taxon>
        <taxon>Paracoccaceae</taxon>
        <taxon>Halodurantibacterium</taxon>
    </lineage>
</organism>
<dbReference type="InterPro" id="IPR052022">
    <property type="entry name" value="26kDa_periplasmic_antigen"/>
</dbReference>
<sequence>MTVFNGTSFKGTVRPVRPGFSAFALGVALGLGALAVQPQGAWAQDVTASALQQGQIRVSGQGRVDAAPDMATITLGVTAEDAEAAVAMADVSTQVAAVLSQLEAAGIEARDMQTSGLVLTPRWNYSDGEEQRITGYIAQNNVTVRVRDLESLGGLLDEVIESGANTLGGLSFGIADPQPLEDEARRNAIVDARRKAEIYAEAAGLSLGDLVAIYEPEAYDPPRPFYRMESAMSAGDVPVAAGEVTIAVNATVVFSLNGAE</sequence>
<dbReference type="Proteomes" id="UP001597353">
    <property type="component" value="Unassembled WGS sequence"/>
</dbReference>
<comment type="caution">
    <text evidence="1">The sequence shown here is derived from an EMBL/GenBank/DDBJ whole genome shotgun (WGS) entry which is preliminary data.</text>
</comment>
<dbReference type="Pfam" id="PF04402">
    <property type="entry name" value="SIMPL"/>
    <property type="match status" value="1"/>
</dbReference>
<reference evidence="2" key="1">
    <citation type="journal article" date="2019" name="Int. J. Syst. Evol. Microbiol.">
        <title>The Global Catalogue of Microorganisms (GCM) 10K type strain sequencing project: providing services to taxonomists for standard genome sequencing and annotation.</title>
        <authorList>
            <consortium name="The Broad Institute Genomics Platform"/>
            <consortium name="The Broad Institute Genome Sequencing Center for Infectious Disease"/>
            <person name="Wu L."/>
            <person name="Ma J."/>
        </authorList>
    </citation>
    <scope>NUCLEOTIDE SEQUENCE [LARGE SCALE GENOMIC DNA]</scope>
    <source>
        <strain evidence="2">CGMCC 4.7242</strain>
    </source>
</reference>
<dbReference type="EMBL" id="JBHUGH010000006">
    <property type="protein sequence ID" value="MFD1912406.1"/>
    <property type="molecule type" value="Genomic_DNA"/>
</dbReference>
<protein>
    <submittedName>
        <fullName evidence="1">SIMPL domain-containing protein</fullName>
    </submittedName>
</protein>
<dbReference type="PANTHER" id="PTHR34387">
    <property type="entry name" value="SLR1258 PROTEIN"/>
    <property type="match status" value="1"/>
</dbReference>
<keyword evidence="2" id="KW-1185">Reference proteome</keyword>
<evidence type="ECO:0000313" key="1">
    <source>
        <dbReference type="EMBL" id="MFD1912406.1"/>
    </source>
</evidence>
<dbReference type="RefSeq" id="WP_390260993.1">
    <property type="nucleotide sequence ID" value="NZ_JBHUGH010000006.1"/>
</dbReference>
<gene>
    <name evidence="1" type="ORF">ACFSGJ_09275</name>
</gene>
<dbReference type="PANTHER" id="PTHR34387:SF1">
    <property type="entry name" value="PERIPLASMIC IMMUNOGENIC PROTEIN"/>
    <property type="match status" value="1"/>
</dbReference>